<feature type="region of interest" description="Disordered" evidence="1">
    <location>
        <begin position="1"/>
        <end position="32"/>
    </location>
</feature>
<dbReference type="SUPFAM" id="SSF51206">
    <property type="entry name" value="cAMP-binding domain-like"/>
    <property type="match status" value="2"/>
</dbReference>
<keyword evidence="4" id="KW-1185">Reference proteome</keyword>
<dbReference type="OrthoDB" id="2021138at2759"/>
<dbReference type="PROSITE" id="PS00888">
    <property type="entry name" value="CNMP_BINDING_1"/>
    <property type="match status" value="1"/>
</dbReference>
<dbReference type="InterPro" id="IPR018490">
    <property type="entry name" value="cNMP-bd_dom_sf"/>
</dbReference>
<dbReference type="PANTHER" id="PTHR23011:SF28">
    <property type="entry name" value="CYCLIC NUCLEOTIDE-BINDING DOMAIN CONTAINING PROTEIN"/>
    <property type="match status" value="1"/>
</dbReference>
<dbReference type="Proteomes" id="UP000683360">
    <property type="component" value="Unassembled WGS sequence"/>
</dbReference>
<dbReference type="AlphaFoldDB" id="A0A8S3SVL5"/>
<feature type="domain" description="Cyclic nucleotide-binding" evidence="2">
    <location>
        <begin position="257"/>
        <end position="399"/>
    </location>
</feature>
<feature type="region of interest" description="Disordered" evidence="1">
    <location>
        <begin position="504"/>
        <end position="531"/>
    </location>
</feature>
<dbReference type="InterPro" id="IPR018488">
    <property type="entry name" value="cNMP-bd_CS"/>
</dbReference>
<dbReference type="InterPro" id="IPR014710">
    <property type="entry name" value="RmlC-like_jellyroll"/>
</dbReference>
<reference evidence="3" key="1">
    <citation type="submission" date="2021-03" db="EMBL/GenBank/DDBJ databases">
        <authorList>
            <person name="Bekaert M."/>
        </authorList>
    </citation>
    <scope>NUCLEOTIDE SEQUENCE</scope>
</reference>
<sequence>MERNDKTTSDHSKISEAPSSPPPMVEGYDPEMPWIDGDKRRVEFREEIEFYPPRRIQMTATGRGRLYDWSHLGVPTQETLNDPRFQLCSPPSSYLSGEDAELIRRLRSRARTADIDARVVPDGYLGLLKEEKAVLPDGTVYVLKSTWIPDPSVRRRRNTATQTEEDTCNNQVEAIIENREIRDNGVQATVTTEDTKDVSVKVRPSRKFNHFELTRPTDLAAAYHYDKVLGVLAKEPNERSDSDIYQIKSWFQKKSELFNQLNDEIILDLIKNCEFVTVERDHVIIKQGDKGDCFFIILNGSVAIFIGSTITKEDGRQEGVLEEPELSTKDTEITDLQEDFKEMKFDRSNFGKYVGKIESGKSFGELALLNADCVRNASIIADEATDLIVINRELFNRCIRLFHAKEFEERNHFVETNPLFKGWLPKFKVQMAMSLRKEKLNFERVIVKQGDRFDGLRFITSGQAKLTSDSHLHSIQYPDYYPLPDVDELEKDEVRESLRQELKMNECKSATKSRPKLFTNDTDRSDKRSPKQSNRNIELCLICSQEIIGDMEVAMELDTYSYTVTCIQETEMYVLDQKNYERLIEKRHPQTIEKIKKSVQEKYSLTLSWIKDKKEIPLFRYLIYKIQKKERKQKIKQKEIKGQDKKISDDWIASSLKTGPLVDMFGPGSVFHIIRMKAKQRNMEKLDYKANKRITRECSRHNKYPA</sequence>
<feature type="compositionally biased region" description="Basic and acidic residues" evidence="1">
    <location>
        <begin position="1"/>
        <end position="14"/>
    </location>
</feature>
<gene>
    <name evidence="3" type="ORF">MEDL_37253</name>
</gene>
<evidence type="ECO:0000313" key="3">
    <source>
        <dbReference type="EMBL" id="CAG2224014.1"/>
    </source>
</evidence>
<protein>
    <recommendedName>
        <fullName evidence="2">Cyclic nucleotide-binding domain-containing protein</fullName>
    </recommendedName>
</protein>
<dbReference type="EMBL" id="CAJPWZ010001795">
    <property type="protein sequence ID" value="CAG2224014.1"/>
    <property type="molecule type" value="Genomic_DNA"/>
</dbReference>
<name>A0A8S3SVL5_MYTED</name>
<evidence type="ECO:0000256" key="1">
    <source>
        <dbReference type="SAM" id="MobiDB-lite"/>
    </source>
</evidence>
<dbReference type="PANTHER" id="PTHR23011">
    <property type="entry name" value="CYCLIC NUCLEOTIDE-BINDING DOMAIN CONTAINING PROTEIN"/>
    <property type="match status" value="1"/>
</dbReference>
<evidence type="ECO:0000259" key="2">
    <source>
        <dbReference type="PROSITE" id="PS50042"/>
    </source>
</evidence>
<dbReference type="InterPro" id="IPR000595">
    <property type="entry name" value="cNMP-bd_dom"/>
</dbReference>
<feature type="domain" description="Cyclic nucleotide-binding" evidence="2">
    <location>
        <begin position="419"/>
        <end position="467"/>
    </location>
</feature>
<proteinExistence type="predicted"/>
<dbReference type="SMART" id="SM00100">
    <property type="entry name" value="cNMP"/>
    <property type="match status" value="1"/>
</dbReference>
<dbReference type="Gene3D" id="2.60.120.10">
    <property type="entry name" value="Jelly Rolls"/>
    <property type="match status" value="2"/>
</dbReference>
<comment type="caution">
    <text evidence="3">The sequence shown here is derived from an EMBL/GenBank/DDBJ whole genome shotgun (WGS) entry which is preliminary data.</text>
</comment>
<dbReference type="PROSITE" id="PS50042">
    <property type="entry name" value="CNMP_BINDING_3"/>
    <property type="match status" value="2"/>
</dbReference>
<organism evidence="3 4">
    <name type="scientific">Mytilus edulis</name>
    <name type="common">Blue mussel</name>
    <dbReference type="NCBI Taxonomy" id="6550"/>
    <lineage>
        <taxon>Eukaryota</taxon>
        <taxon>Metazoa</taxon>
        <taxon>Spiralia</taxon>
        <taxon>Lophotrochozoa</taxon>
        <taxon>Mollusca</taxon>
        <taxon>Bivalvia</taxon>
        <taxon>Autobranchia</taxon>
        <taxon>Pteriomorphia</taxon>
        <taxon>Mytilida</taxon>
        <taxon>Mytiloidea</taxon>
        <taxon>Mytilidae</taxon>
        <taxon>Mytilinae</taxon>
        <taxon>Mytilus</taxon>
    </lineage>
</organism>
<accession>A0A8S3SVL5</accession>
<evidence type="ECO:0000313" key="4">
    <source>
        <dbReference type="Proteomes" id="UP000683360"/>
    </source>
</evidence>
<dbReference type="CDD" id="cd00038">
    <property type="entry name" value="CAP_ED"/>
    <property type="match status" value="1"/>
</dbReference>